<dbReference type="GO" id="GO:0031012">
    <property type="term" value="C:extracellular matrix"/>
    <property type="evidence" value="ECO:0007669"/>
    <property type="project" value="TreeGrafter"/>
</dbReference>
<dbReference type="Pfam" id="PF00379">
    <property type="entry name" value="Chitin_bind_4"/>
    <property type="match status" value="1"/>
</dbReference>
<feature type="chain" id="PRO_5004656016" description="Cuticle protein" evidence="3">
    <location>
        <begin position="22"/>
        <end position="233"/>
    </location>
</feature>
<dbReference type="PROSITE" id="PS51155">
    <property type="entry name" value="CHIT_BIND_RR_2"/>
    <property type="match status" value="1"/>
</dbReference>
<dbReference type="Proteomes" id="UP000030742">
    <property type="component" value="Unassembled WGS sequence"/>
</dbReference>
<dbReference type="InterPro" id="IPR000618">
    <property type="entry name" value="Insect_cuticle"/>
</dbReference>
<evidence type="ECO:0000313" key="4">
    <source>
        <dbReference type="EMBL" id="ERL87051.1"/>
    </source>
</evidence>
<evidence type="ECO:0000313" key="5">
    <source>
        <dbReference type="Proteomes" id="UP000030742"/>
    </source>
</evidence>
<reference evidence="4 5" key="1">
    <citation type="journal article" date="2013" name="Genome Biol.">
        <title>Draft genome of the mountain pine beetle, Dendroctonus ponderosae Hopkins, a major forest pest.</title>
        <authorList>
            <person name="Keeling C.I."/>
            <person name="Yuen M.M."/>
            <person name="Liao N.Y."/>
            <person name="Docking T.R."/>
            <person name="Chan S.K."/>
            <person name="Taylor G.A."/>
            <person name="Palmquist D.L."/>
            <person name="Jackman S.D."/>
            <person name="Nguyen A."/>
            <person name="Li M."/>
            <person name="Henderson H."/>
            <person name="Janes J.K."/>
            <person name="Zhao Y."/>
            <person name="Pandoh P."/>
            <person name="Moore R."/>
            <person name="Sperling F.A."/>
            <person name="Huber D.P."/>
            <person name="Birol I."/>
            <person name="Jones S.J."/>
            <person name="Bohlmann J."/>
        </authorList>
    </citation>
    <scope>NUCLEOTIDE SEQUENCE</scope>
</reference>
<gene>
    <name evidence="4" type="ORF">D910_04452</name>
</gene>
<dbReference type="STRING" id="77166.U4U8V6"/>
<dbReference type="PANTHER" id="PTHR12236:SF75">
    <property type="entry name" value="CUTICULAR PROTEIN 62BB, ISOFORM A"/>
    <property type="match status" value="1"/>
</dbReference>
<keyword evidence="3" id="KW-0732">Signal</keyword>
<keyword evidence="1 2" id="KW-0193">Cuticle</keyword>
<dbReference type="GO" id="GO:0042302">
    <property type="term" value="F:structural constituent of cuticle"/>
    <property type="evidence" value="ECO:0007669"/>
    <property type="project" value="UniProtKB-UniRule"/>
</dbReference>
<name>U4U8V6_DENPD</name>
<dbReference type="EMBL" id="KB631904">
    <property type="protein sequence ID" value="ERL87051.1"/>
    <property type="molecule type" value="Genomic_DNA"/>
</dbReference>
<accession>U4U8V6</accession>
<dbReference type="InterPro" id="IPR051217">
    <property type="entry name" value="Insect_Cuticle_Struc_Prot"/>
</dbReference>
<evidence type="ECO:0000256" key="1">
    <source>
        <dbReference type="ARBA" id="ARBA00022460"/>
    </source>
</evidence>
<dbReference type="PANTHER" id="PTHR12236">
    <property type="entry name" value="STRUCTURAL CONTITUENT OF CUTICLE"/>
    <property type="match status" value="1"/>
</dbReference>
<proteinExistence type="predicted"/>
<dbReference type="GO" id="GO:0005615">
    <property type="term" value="C:extracellular space"/>
    <property type="evidence" value="ECO:0007669"/>
    <property type="project" value="TreeGrafter"/>
</dbReference>
<evidence type="ECO:0000256" key="3">
    <source>
        <dbReference type="SAM" id="SignalP"/>
    </source>
</evidence>
<feature type="signal peptide" evidence="3">
    <location>
        <begin position="1"/>
        <end position="21"/>
    </location>
</feature>
<sequence length="233" mass="24929">MYKLFALAFLAVATAAPAGEATSYASFNDNQNHVQHIQSAPVQHYAAPAVTKVAVPVVAKVAPAYYSAPAAPSYHSAPVASSYYSAPAAPVASSYYSAPAPVASYYSAPAPVASYYSAPAPAKIAVPVAKKIITVAKQVPQYYEKEEYGPAQYEFAYTIADPHTGDFHSQEEKREGDHVVGQYSLHEADGTVRIVKYSDEGHGFNAVVERQGHPTEAPVYKKVVVAAAPKYHY</sequence>
<evidence type="ECO:0000256" key="2">
    <source>
        <dbReference type="PROSITE-ProRule" id="PRU00497"/>
    </source>
</evidence>
<organism evidence="4 5">
    <name type="scientific">Dendroctonus ponderosae</name>
    <name type="common">Mountain pine beetle</name>
    <dbReference type="NCBI Taxonomy" id="77166"/>
    <lineage>
        <taxon>Eukaryota</taxon>
        <taxon>Metazoa</taxon>
        <taxon>Ecdysozoa</taxon>
        <taxon>Arthropoda</taxon>
        <taxon>Hexapoda</taxon>
        <taxon>Insecta</taxon>
        <taxon>Pterygota</taxon>
        <taxon>Neoptera</taxon>
        <taxon>Endopterygota</taxon>
        <taxon>Coleoptera</taxon>
        <taxon>Polyphaga</taxon>
        <taxon>Cucujiformia</taxon>
        <taxon>Curculionidae</taxon>
        <taxon>Scolytinae</taxon>
        <taxon>Dendroctonus</taxon>
    </lineage>
</organism>
<protein>
    <recommendedName>
        <fullName evidence="6">Cuticle protein</fullName>
    </recommendedName>
</protein>
<evidence type="ECO:0008006" key="6">
    <source>
        <dbReference type="Google" id="ProtNLM"/>
    </source>
</evidence>
<dbReference type="AlphaFoldDB" id="U4U8V6"/>
<dbReference type="OrthoDB" id="6382835at2759"/>